<evidence type="ECO:0000256" key="1">
    <source>
        <dbReference type="SAM" id="MobiDB-lite"/>
    </source>
</evidence>
<feature type="compositionally biased region" description="Basic residues" evidence="1">
    <location>
        <begin position="147"/>
        <end position="156"/>
    </location>
</feature>
<feature type="region of interest" description="Disordered" evidence="1">
    <location>
        <begin position="118"/>
        <end position="156"/>
    </location>
</feature>
<comment type="caution">
    <text evidence="2">The sequence shown here is derived from an EMBL/GenBank/DDBJ whole genome shotgun (WGS) entry which is preliminary data.</text>
</comment>
<evidence type="ECO:0000313" key="2">
    <source>
        <dbReference type="EMBL" id="CAJ2503608.1"/>
    </source>
</evidence>
<sequence>MVNASPDTPITDSYTQFARFLVNYFNNPSIDDVFVCMKIEHTQIGGDFDPDEGEWLLYSTMKEGGETDATADAYVFDDRTKKMVVAAFGFRYSKMALALLVRVLEIANRCANIKAPARNEKKTSAKAGSAVYHVPDSNQGSLMTPKREKKPTAKRQ</sequence>
<reference evidence="2" key="1">
    <citation type="submission" date="2023-10" db="EMBL/GenBank/DDBJ databases">
        <authorList>
            <person name="Hackl T."/>
        </authorList>
    </citation>
    <scope>NUCLEOTIDE SEQUENCE</scope>
</reference>
<keyword evidence="3" id="KW-1185">Reference proteome</keyword>
<organism evidence="2 3">
    <name type="scientific">Anthostomella pinea</name>
    <dbReference type="NCBI Taxonomy" id="933095"/>
    <lineage>
        <taxon>Eukaryota</taxon>
        <taxon>Fungi</taxon>
        <taxon>Dikarya</taxon>
        <taxon>Ascomycota</taxon>
        <taxon>Pezizomycotina</taxon>
        <taxon>Sordariomycetes</taxon>
        <taxon>Xylariomycetidae</taxon>
        <taxon>Xylariales</taxon>
        <taxon>Xylariaceae</taxon>
        <taxon>Anthostomella</taxon>
    </lineage>
</organism>
<dbReference type="InterPro" id="IPR042104">
    <property type="entry name" value="PKS_dehydratase_sf"/>
</dbReference>
<dbReference type="Gene3D" id="3.10.129.110">
    <property type="entry name" value="Polyketide synthase dehydratase"/>
    <property type="match status" value="1"/>
</dbReference>
<proteinExistence type="predicted"/>
<dbReference type="AlphaFoldDB" id="A0AAI8VFV4"/>
<gene>
    <name evidence="2" type="ORF">KHLLAP_LOCUS4076</name>
</gene>
<dbReference type="EMBL" id="CAUWAG010000006">
    <property type="protein sequence ID" value="CAJ2503608.1"/>
    <property type="molecule type" value="Genomic_DNA"/>
</dbReference>
<accession>A0AAI8VFV4</accession>
<name>A0AAI8VFV4_9PEZI</name>
<evidence type="ECO:0000313" key="3">
    <source>
        <dbReference type="Proteomes" id="UP001295740"/>
    </source>
</evidence>
<protein>
    <submittedName>
        <fullName evidence="2">Uu.00g110020.m01.CDS01</fullName>
    </submittedName>
</protein>
<dbReference type="Proteomes" id="UP001295740">
    <property type="component" value="Unassembled WGS sequence"/>
</dbReference>